<feature type="signal peptide" evidence="1">
    <location>
        <begin position="1"/>
        <end position="16"/>
    </location>
</feature>
<keyword evidence="1" id="KW-0732">Signal</keyword>
<dbReference type="AlphaFoldDB" id="A0A2P2Q2R6"/>
<evidence type="ECO:0000313" key="2">
    <source>
        <dbReference type="EMBL" id="MBX61306.1"/>
    </source>
</evidence>
<sequence>MSSLIFLLIIQGKLLSGTCLPGLFSTSVQQHHFNPSFSSSPITAVN</sequence>
<name>A0A2P2Q2R6_RHIMU</name>
<organism evidence="2">
    <name type="scientific">Rhizophora mucronata</name>
    <name type="common">Asiatic mangrove</name>
    <dbReference type="NCBI Taxonomy" id="61149"/>
    <lineage>
        <taxon>Eukaryota</taxon>
        <taxon>Viridiplantae</taxon>
        <taxon>Streptophyta</taxon>
        <taxon>Embryophyta</taxon>
        <taxon>Tracheophyta</taxon>
        <taxon>Spermatophyta</taxon>
        <taxon>Magnoliopsida</taxon>
        <taxon>eudicotyledons</taxon>
        <taxon>Gunneridae</taxon>
        <taxon>Pentapetalae</taxon>
        <taxon>rosids</taxon>
        <taxon>fabids</taxon>
        <taxon>Malpighiales</taxon>
        <taxon>Rhizophoraceae</taxon>
        <taxon>Rhizophora</taxon>
    </lineage>
</organism>
<reference evidence="2" key="1">
    <citation type="submission" date="2018-02" db="EMBL/GenBank/DDBJ databases">
        <title>Rhizophora mucronata_Transcriptome.</title>
        <authorList>
            <person name="Meera S.P."/>
            <person name="Sreeshan A."/>
            <person name="Augustine A."/>
        </authorList>
    </citation>
    <scope>NUCLEOTIDE SEQUENCE</scope>
    <source>
        <tissue evidence="2">Leaf</tissue>
    </source>
</reference>
<evidence type="ECO:0000256" key="1">
    <source>
        <dbReference type="SAM" id="SignalP"/>
    </source>
</evidence>
<feature type="chain" id="PRO_5015187081" evidence="1">
    <location>
        <begin position="17"/>
        <end position="46"/>
    </location>
</feature>
<accession>A0A2P2Q2R6</accession>
<proteinExistence type="predicted"/>
<dbReference type="EMBL" id="GGEC01080822">
    <property type="protein sequence ID" value="MBX61306.1"/>
    <property type="molecule type" value="Transcribed_RNA"/>
</dbReference>
<protein>
    <submittedName>
        <fullName evidence="2">Uncharacterized protein</fullName>
    </submittedName>
</protein>